<feature type="region of interest" description="Disordered" evidence="1">
    <location>
        <begin position="222"/>
        <end position="276"/>
    </location>
</feature>
<organism evidence="3 4">
    <name type="scientific">Clostridium beijerinckii</name>
    <name type="common">Clostridium MP</name>
    <dbReference type="NCBI Taxonomy" id="1520"/>
    <lineage>
        <taxon>Bacteria</taxon>
        <taxon>Bacillati</taxon>
        <taxon>Bacillota</taxon>
        <taxon>Clostridia</taxon>
        <taxon>Eubacteriales</taxon>
        <taxon>Clostridiaceae</taxon>
        <taxon>Clostridium</taxon>
    </lineage>
</organism>
<feature type="region of interest" description="Disordered" evidence="1">
    <location>
        <begin position="150"/>
        <end position="208"/>
    </location>
</feature>
<dbReference type="AlphaFoldDB" id="A0AAX0BC01"/>
<dbReference type="InterPro" id="IPR005094">
    <property type="entry name" value="Endonuclease_MobA/VirD2"/>
</dbReference>
<feature type="compositionally biased region" description="Basic and acidic residues" evidence="1">
    <location>
        <begin position="194"/>
        <end position="207"/>
    </location>
</feature>
<feature type="domain" description="MobA/VirD2-like nuclease" evidence="2">
    <location>
        <begin position="1"/>
        <end position="45"/>
    </location>
</feature>
<evidence type="ECO:0000313" key="4">
    <source>
        <dbReference type="Proteomes" id="UP001193748"/>
    </source>
</evidence>
<proteinExistence type="predicted"/>
<evidence type="ECO:0000256" key="1">
    <source>
        <dbReference type="SAM" id="MobiDB-lite"/>
    </source>
</evidence>
<feature type="non-terminal residue" evidence="3">
    <location>
        <position position="1"/>
    </location>
</feature>
<evidence type="ECO:0000313" key="3">
    <source>
        <dbReference type="EMBL" id="NRT92399.1"/>
    </source>
</evidence>
<comment type="caution">
    <text evidence="3">The sequence shown here is derived from an EMBL/GenBank/DDBJ whole genome shotgun (WGS) entry which is preliminary data.</text>
</comment>
<accession>A0AAX0BC01</accession>
<feature type="compositionally biased region" description="Basic and acidic residues" evidence="1">
    <location>
        <begin position="150"/>
        <end position="168"/>
    </location>
</feature>
<feature type="compositionally biased region" description="Basic and acidic residues" evidence="1">
    <location>
        <begin position="230"/>
        <end position="259"/>
    </location>
</feature>
<dbReference type="RefSeq" id="WP_173712524.1">
    <property type="nucleotide sequence ID" value="NZ_JABSWW010000003.1"/>
</dbReference>
<evidence type="ECO:0000259" key="2">
    <source>
        <dbReference type="Pfam" id="PF03432"/>
    </source>
</evidence>
<dbReference type="Pfam" id="PF03432">
    <property type="entry name" value="Relaxase"/>
    <property type="match status" value="1"/>
</dbReference>
<dbReference type="EMBL" id="JABSWW010000003">
    <property type="protein sequence ID" value="NRT92399.1"/>
    <property type="molecule type" value="Genomic_DNA"/>
</dbReference>
<reference evidence="3" key="2">
    <citation type="journal article" date="2022" name="Nat. Biotechnol.">
        <title>Carbon-negative production of acetone and isopropanol by gas fermentation at industrial pilot scale.</title>
        <authorList>
            <person name="Liew F.E."/>
            <person name="Nogle R."/>
            <person name="Abdalla T."/>
            <person name="Rasor B.J."/>
            <person name="Canter C."/>
            <person name="Jensen R.O."/>
            <person name="Wang L."/>
            <person name="Strutz J."/>
            <person name="Chirania P."/>
            <person name="De Tissera S."/>
            <person name="Mueller A.P."/>
            <person name="Ruan Z."/>
            <person name="Gao A."/>
            <person name="Tran L."/>
            <person name="Engle N.L."/>
            <person name="Bromley J.C."/>
            <person name="Daniell J."/>
            <person name="Conrado R."/>
            <person name="Tschaplinski T.J."/>
            <person name="Giannone R.J."/>
            <person name="Hettich R.L."/>
            <person name="Karim A.S."/>
            <person name="Simpson S.D."/>
            <person name="Brown S.D."/>
            <person name="Leang C."/>
            <person name="Jewett M.C."/>
            <person name="Kopke M."/>
        </authorList>
    </citation>
    <scope>NUCLEOTIDE SEQUENCE</scope>
    <source>
        <strain evidence="3">DJ080</strain>
    </source>
</reference>
<sequence length="276" mass="33002">THKDKEHIHNHFVINSVSYESGLKYRATNKSLWEIKRESNRICERELLTTLDLNHKAKERLTSGELRKELRGEITWKGELKKCINFAKEKTNSLQEFAEYLKQNFNIDTRITNKMISYKHPERKQGIRGSKLGTDYDKEELLNGFTRKEKSINRERNREYGVKPREETNSTEFRSSNRRIEQDIEQTNEPIRSGAHEGREYGTKKTTSDLYNQLREIRSIGNEYSPDARANARERTDRIERERIEYQQRESTKNQRIEEQQPSVERKLKRSHELER</sequence>
<dbReference type="Proteomes" id="UP001193748">
    <property type="component" value="Unassembled WGS sequence"/>
</dbReference>
<name>A0AAX0BC01_CLOBE</name>
<gene>
    <name evidence="3" type="ORF">B0H41_006230</name>
</gene>
<protein>
    <recommendedName>
        <fullName evidence="2">MobA/VirD2-like nuclease domain-containing protein</fullName>
    </recommendedName>
</protein>
<reference evidence="3" key="1">
    <citation type="submission" date="2020-05" db="EMBL/GenBank/DDBJ databases">
        <authorList>
            <person name="Brown S."/>
            <person name="Huntemann M."/>
            <person name="Clum A."/>
            <person name="Spunde A."/>
            <person name="Palaniappan K."/>
            <person name="Ritter S."/>
            <person name="Mikhailova N."/>
            <person name="Chen I.-M."/>
            <person name="Stamatis D."/>
            <person name="Reddy T."/>
            <person name="O'Malley R."/>
            <person name="Daum C."/>
            <person name="Shapiro N."/>
            <person name="Ivanova N."/>
            <person name="Kyrpides N."/>
            <person name="Woyke T."/>
        </authorList>
    </citation>
    <scope>NUCLEOTIDE SEQUENCE</scope>
    <source>
        <strain evidence="3">DJ080</strain>
    </source>
</reference>